<dbReference type="OrthoDB" id="5782056at2"/>
<dbReference type="Proteomes" id="UP000186156">
    <property type="component" value="Unassembled WGS sequence"/>
</dbReference>
<dbReference type="AlphaFoldDB" id="A0A1N7MAW3"/>
<reference evidence="3" key="1">
    <citation type="submission" date="2017-01" db="EMBL/GenBank/DDBJ databases">
        <authorList>
            <person name="Varghese N."/>
            <person name="Submissions S."/>
        </authorList>
    </citation>
    <scope>NUCLEOTIDE SEQUENCE [LARGE SCALE GENOMIC DNA]</scope>
    <source>
        <strain evidence="3">DSM 16176</strain>
    </source>
</reference>
<dbReference type="EMBL" id="FTOO01000005">
    <property type="protein sequence ID" value="SIS83182.1"/>
    <property type="molecule type" value="Genomic_DNA"/>
</dbReference>
<evidence type="ECO:0000313" key="2">
    <source>
        <dbReference type="EMBL" id="SIS83182.1"/>
    </source>
</evidence>
<proteinExistence type="predicted"/>
<name>A0A1N7MAW3_9BACL</name>
<dbReference type="RefSeq" id="WP_159437299.1">
    <property type="nucleotide sequence ID" value="NZ_FTOO01000005.1"/>
</dbReference>
<organism evidence="2 3">
    <name type="scientific">Alicyclobacillus vulcanalis</name>
    <dbReference type="NCBI Taxonomy" id="252246"/>
    <lineage>
        <taxon>Bacteria</taxon>
        <taxon>Bacillati</taxon>
        <taxon>Bacillota</taxon>
        <taxon>Bacilli</taxon>
        <taxon>Bacillales</taxon>
        <taxon>Alicyclobacillaceae</taxon>
        <taxon>Alicyclobacillus</taxon>
    </lineage>
</organism>
<dbReference type="Pfam" id="PF08378">
    <property type="entry name" value="NERD"/>
    <property type="match status" value="1"/>
</dbReference>
<gene>
    <name evidence="2" type="ORF">SAMN05421799_10513</name>
</gene>
<protein>
    <submittedName>
        <fullName evidence="2">Nuclease-related domain-containing protein</fullName>
    </submittedName>
</protein>
<sequence>MHWPAWLLILIVIIVALKVLDNSKTFTGFLGEQAVRSQLKRIGNSNCLVVHNLMVPRHDGNGTSQIDHVVVFRGGLAVIETKNWAGRVYGKGSDRTWTITLGRRKYRNENPILQNKGHIKSLKAVVGGDIPIYNVVVFTRRTDLRLQGVQDAAVLRPGQLAEFLTSKCDILTEDQMRCIHQQLVKANITDSRARKQHVTNLRRQWK</sequence>
<evidence type="ECO:0000313" key="3">
    <source>
        <dbReference type="Proteomes" id="UP000186156"/>
    </source>
</evidence>
<dbReference type="STRING" id="252246.SAMN05421799_10513"/>
<dbReference type="InterPro" id="IPR011528">
    <property type="entry name" value="NERD"/>
</dbReference>
<dbReference type="PROSITE" id="PS50965">
    <property type="entry name" value="NERD"/>
    <property type="match status" value="1"/>
</dbReference>
<accession>A0A1N7MAW3</accession>
<evidence type="ECO:0000259" key="1">
    <source>
        <dbReference type="PROSITE" id="PS50965"/>
    </source>
</evidence>
<feature type="domain" description="NERD" evidence="1">
    <location>
        <begin position="27"/>
        <end position="145"/>
    </location>
</feature>
<keyword evidence="3" id="KW-1185">Reference proteome</keyword>